<protein>
    <submittedName>
        <fullName evidence="1">Uncharacterized protein</fullName>
    </submittedName>
</protein>
<name>A0A1X7VBK7_AMPQE</name>
<accession>A0A1X7VBK7</accession>
<sequence length="25" mass="3459">FFIAIHSFYFNNLTWWHSMFYWQWW</sequence>
<dbReference type="AlphaFoldDB" id="A0A1X7VBK7"/>
<organism evidence="1">
    <name type="scientific">Amphimedon queenslandica</name>
    <name type="common">Sponge</name>
    <dbReference type="NCBI Taxonomy" id="400682"/>
    <lineage>
        <taxon>Eukaryota</taxon>
        <taxon>Metazoa</taxon>
        <taxon>Porifera</taxon>
        <taxon>Demospongiae</taxon>
        <taxon>Heteroscleromorpha</taxon>
        <taxon>Haplosclerida</taxon>
        <taxon>Niphatidae</taxon>
        <taxon>Amphimedon</taxon>
    </lineage>
</organism>
<dbReference type="InParanoid" id="A0A1X7VBK7"/>
<proteinExistence type="predicted"/>
<reference evidence="1" key="1">
    <citation type="submission" date="2017-05" db="UniProtKB">
        <authorList>
            <consortium name="EnsemblMetazoa"/>
        </authorList>
    </citation>
    <scope>IDENTIFICATION</scope>
</reference>
<dbReference type="EnsemblMetazoa" id="Aqu2.1.37411_001">
    <property type="protein sequence ID" value="Aqu2.1.37411_001"/>
    <property type="gene ID" value="Aqu2.1.37411"/>
</dbReference>
<evidence type="ECO:0000313" key="1">
    <source>
        <dbReference type="EnsemblMetazoa" id="Aqu2.1.37411_001"/>
    </source>
</evidence>